<keyword evidence="3" id="KW-1185">Reference proteome</keyword>
<sequence>MPPHAACVTPRAAFDDDAELAGSLTVLDALERVAVAERLVLVIDELEKDIDVTLKDSDVLVDAKVQKLWARVSAVGSSFGNKETTQSVEYPLRLGSSADSVELALRLLLLLELVLFILVELELVVVLSLIVVAVELPALTLVVVGDCPWTAATKQSRETGRTLRDWSRISFPRHRGCQEEQTQRAQ</sequence>
<dbReference type="AlphaFoldDB" id="A0AA39MG06"/>
<organism evidence="2 3">
    <name type="scientific">Armillaria borealis</name>
    <dbReference type="NCBI Taxonomy" id="47425"/>
    <lineage>
        <taxon>Eukaryota</taxon>
        <taxon>Fungi</taxon>
        <taxon>Dikarya</taxon>
        <taxon>Basidiomycota</taxon>
        <taxon>Agaricomycotina</taxon>
        <taxon>Agaricomycetes</taxon>
        <taxon>Agaricomycetidae</taxon>
        <taxon>Agaricales</taxon>
        <taxon>Marasmiineae</taxon>
        <taxon>Physalacriaceae</taxon>
        <taxon>Armillaria</taxon>
    </lineage>
</organism>
<name>A0AA39MG06_9AGAR</name>
<protein>
    <submittedName>
        <fullName evidence="2">Uncharacterized protein</fullName>
    </submittedName>
</protein>
<keyword evidence="1" id="KW-0472">Membrane</keyword>
<dbReference type="Proteomes" id="UP001175226">
    <property type="component" value="Unassembled WGS sequence"/>
</dbReference>
<gene>
    <name evidence="2" type="ORF">EV421DRAFT_1910473</name>
</gene>
<keyword evidence="1" id="KW-0812">Transmembrane</keyword>
<reference evidence="2" key="1">
    <citation type="submission" date="2023-06" db="EMBL/GenBank/DDBJ databases">
        <authorList>
            <consortium name="Lawrence Berkeley National Laboratory"/>
            <person name="Ahrendt S."/>
            <person name="Sahu N."/>
            <person name="Indic B."/>
            <person name="Wong-Bajracharya J."/>
            <person name="Merenyi Z."/>
            <person name="Ke H.-M."/>
            <person name="Monk M."/>
            <person name="Kocsube S."/>
            <person name="Drula E."/>
            <person name="Lipzen A."/>
            <person name="Balint B."/>
            <person name="Henrissat B."/>
            <person name="Andreopoulos B."/>
            <person name="Martin F.M."/>
            <person name="Harder C.B."/>
            <person name="Rigling D."/>
            <person name="Ford K.L."/>
            <person name="Foster G.D."/>
            <person name="Pangilinan J."/>
            <person name="Papanicolaou A."/>
            <person name="Barry K."/>
            <person name="LaButti K."/>
            <person name="Viragh M."/>
            <person name="Koriabine M."/>
            <person name="Yan M."/>
            <person name="Riley R."/>
            <person name="Champramary S."/>
            <person name="Plett K.L."/>
            <person name="Tsai I.J."/>
            <person name="Slot J."/>
            <person name="Sipos G."/>
            <person name="Plett J."/>
            <person name="Nagy L.G."/>
            <person name="Grigoriev I.V."/>
        </authorList>
    </citation>
    <scope>NUCLEOTIDE SEQUENCE</scope>
    <source>
        <strain evidence="2">FPL87.14</strain>
    </source>
</reference>
<comment type="caution">
    <text evidence="2">The sequence shown here is derived from an EMBL/GenBank/DDBJ whole genome shotgun (WGS) entry which is preliminary data.</text>
</comment>
<keyword evidence="1" id="KW-1133">Transmembrane helix</keyword>
<accession>A0AA39MG06</accession>
<proteinExistence type="predicted"/>
<evidence type="ECO:0000256" key="1">
    <source>
        <dbReference type="SAM" id="Phobius"/>
    </source>
</evidence>
<evidence type="ECO:0000313" key="2">
    <source>
        <dbReference type="EMBL" id="KAK0432917.1"/>
    </source>
</evidence>
<dbReference type="EMBL" id="JAUEPT010000087">
    <property type="protein sequence ID" value="KAK0432917.1"/>
    <property type="molecule type" value="Genomic_DNA"/>
</dbReference>
<evidence type="ECO:0000313" key="3">
    <source>
        <dbReference type="Proteomes" id="UP001175226"/>
    </source>
</evidence>
<feature type="transmembrane region" description="Helical" evidence="1">
    <location>
        <begin position="125"/>
        <end position="144"/>
    </location>
</feature>